<dbReference type="AlphaFoldDB" id="A0A7Y0HXZ7"/>
<dbReference type="RefSeq" id="WP_169275068.1">
    <property type="nucleotide sequence ID" value="NZ_JAAIIH010000001.1"/>
</dbReference>
<dbReference type="InterPro" id="IPR036689">
    <property type="entry name" value="ESAT-6-like_sf"/>
</dbReference>
<dbReference type="NCBIfam" id="TIGR03930">
    <property type="entry name" value="WXG100_ESAT6"/>
    <property type="match status" value="1"/>
</dbReference>
<dbReference type="Proteomes" id="UP000588277">
    <property type="component" value="Unassembled WGS sequence"/>
</dbReference>
<gene>
    <name evidence="2" type="ORF">G1C96_0509</name>
</gene>
<dbReference type="Gene3D" id="1.10.287.1060">
    <property type="entry name" value="ESAT-6-like"/>
    <property type="match status" value="1"/>
</dbReference>
<dbReference type="EMBL" id="JAAIIH010000001">
    <property type="protein sequence ID" value="NMM99931.1"/>
    <property type="molecule type" value="Genomic_DNA"/>
</dbReference>
<comment type="caution">
    <text evidence="2">The sequence shown here is derived from an EMBL/GenBank/DDBJ whole genome shotgun (WGS) entry which is preliminary data.</text>
</comment>
<evidence type="ECO:0000313" key="2">
    <source>
        <dbReference type="EMBL" id="NMM99931.1"/>
    </source>
</evidence>
<evidence type="ECO:0000256" key="1">
    <source>
        <dbReference type="RuleBase" id="RU362001"/>
    </source>
</evidence>
<dbReference type="Pfam" id="PF06013">
    <property type="entry name" value="WXG100"/>
    <property type="match status" value="1"/>
</dbReference>
<reference evidence="2 3" key="1">
    <citation type="submission" date="2020-02" db="EMBL/GenBank/DDBJ databases">
        <title>Characterization of phylogenetic diversity of novel bifidobacterial species isolated in Czech ZOOs.</title>
        <authorList>
            <person name="Lugli G.A."/>
            <person name="Vera N.B."/>
            <person name="Ventura M."/>
        </authorList>
    </citation>
    <scope>NUCLEOTIDE SEQUENCE [LARGE SCALE GENOMIC DNA]</scope>
    <source>
        <strain evidence="2 3">DSM 109958</strain>
    </source>
</reference>
<evidence type="ECO:0000313" key="3">
    <source>
        <dbReference type="Proteomes" id="UP000588277"/>
    </source>
</evidence>
<protein>
    <recommendedName>
        <fullName evidence="1">ESAT-6-like protein</fullName>
    </recommendedName>
</protein>
<organism evidence="2 3">
    <name type="scientific">Bifidobacterium moraviense</name>
    <dbReference type="NCBI Taxonomy" id="2675323"/>
    <lineage>
        <taxon>Bacteria</taxon>
        <taxon>Bacillati</taxon>
        <taxon>Actinomycetota</taxon>
        <taxon>Actinomycetes</taxon>
        <taxon>Bifidobacteriales</taxon>
        <taxon>Bifidobacteriaceae</taxon>
        <taxon>Bifidobacterium</taxon>
    </lineage>
</organism>
<comment type="similarity">
    <text evidence="1">Belongs to the WXG100 family.</text>
</comment>
<dbReference type="InterPro" id="IPR010310">
    <property type="entry name" value="T7SS_ESAT-6-like"/>
</dbReference>
<dbReference type="SUPFAM" id="SSF140453">
    <property type="entry name" value="EsxAB dimer-like"/>
    <property type="match status" value="1"/>
</dbReference>
<keyword evidence="3" id="KW-1185">Reference proteome</keyword>
<name>A0A7Y0HXZ7_9BIFI</name>
<proteinExistence type="inferred from homology"/>
<sequence length="97" mass="10280">MPQYQVDSEQIQSSSAAVQASVTQIRQAVSGMVANLGALQGVWRGGAATQFNAVAQQWQAAQQQMEQSLEAIQHALAQASVVYSEAEMQAARLFAAG</sequence>
<accession>A0A7Y0HXZ7</accession>